<dbReference type="PROSITE" id="PS50005">
    <property type="entry name" value="TPR"/>
    <property type="match status" value="1"/>
</dbReference>
<dbReference type="Gene3D" id="1.25.40.10">
    <property type="entry name" value="Tetratricopeptide repeat domain"/>
    <property type="match status" value="2"/>
</dbReference>
<dbReference type="PANTHER" id="PTHR45641">
    <property type="entry name" value="TETRATRICOPEPTIDE REPEAT PROTEIN (AFU_ORTHOLOGUE AFUA_6G03870)"/>
    <property type="match status" value="1"/>
</dbReference>
<dbReference type="Pfam" id="PF13424">
    <property type="entry name" value="TPR_12"/>
    <property type="match status" value="1"/>
</dbReference>
<protein>
    <recommendedName>
        <fullName evidence="8">MalT-like TPR region domain-containing protein</fullName>
    </recommendedName>
</protein>
<gene>
    <name evidence="5" type="ORF">GUITHDRAFT_158222</name>
</gene>
<proteinExistence type="predicted"/>
<dbReference type="AlphaFoldDB" id="L1IZM9"/>
<dbReference type="KEGG" id="gtt:GUITHDRAFT_158222"/>
<dbReference type="RefSeq" id="XP_005828329.1">
    <property type="nucleotide sequence ID" value="XM_005828272.1"/>
</dbReference>
<reference evidence="6" key="3">
    <citation type="submission" date="2016-03" db="UniProtKB">
        <authorList>
            <consortium name="EnsemblProtists"/>
        </authorList>
    </citation>
    <scope>IDENTIFICATION</scope>
</reference>
<feature type="region of interest" description="Disordered" evidence="4">
    <location>
        <begin position="241"/>
        <end position="262"/>
    </location>
</feature>
<keyword evidence="2 3" id="KW-0802">TPR repeat</keyword>
<evidence type="ECO:0000256" key="1">
    <source>
        <dbReference type="ARBA" id="ARBA00022737"/>
    </source>
</evidence>
<reference evidence="7" key="2">
    <citation type="submission" date="2012-11" db="EMBL/GenBank/DDBJ databases">
        <authorList>
            <person name="Kuo A."/>
            <person name="Curtis B.A."/>
            <person name="Tanifuji G."/>
            <person name="Burki F."/>
            <person name="Gruber A."/>
            <person name="Irimia M."/>
            <person name="Maruyama S."/>
            <person name="Arias M.C."/>
            <person name="Ball S.G."/>
            <person name="Gile G.H."/>
            <person name="Hirakawa Y."/>
            <person name="Hopkins J.F."/>
            <person name="Rensing S.A."/>
            <person name="Schmutz J."/>
            <person name="Symeonidi A."/>
            <person name="Elias M."/>
            <person name="Eveleigh R.J."/>
            <person name="Herman E.K."/>
            <person name="Klute M.J."/>
            <person name="Nakayama T."/>
            <person name="Obornik M."/>
            <person name="Reyes-Prieto A."/>
            <person name="Armbrust E.V."/>
            <person name="Aves S.J."/>
            <person name="Beiko R.G."/>
            <person name="Coutinho P."/>
            <person name="Dacks J.B."/>
            <person name="Durnford D.G."/>
            <person name="Fast N.M."/>
            <person name="Green B.R."/>
            <person name="Grisdale C."/>
            <person name="Hempe F."/>
            <person name="Henrissat B."/>
            <person name="Hoppner M.P."/>
            <person name="Ishida K.-I."/>
            <person name="Kim E."/>
            <person name="Koreny L."/>
            <person name="Kroth P.G."/>
            <person name="Liu Y."/>
            <person name="Malik S.-B."/>
            <person name="Maier U.G."/>
            <person name="McRose D."/>
            <person name="Mock T."/>
            <person name="Neilson J.A."/>
            <person name="Onodera N.T."/>
            <person name="Poole A.M."/>
            <person name="Pritham E.J."/>
            <person name="Richards T.A."/>
            <person name="Rocap G."/>
            <person name="Roy S.W."/>
            <person name="Sarai C."/>
            <person name="Schaack S."/>
            <person name="Shirato S."/>
            <person name="Slamovits C.H."/>
            <person name="Spencer D.F."/>
            <person name="Suzuki S."/>
            <person name="Worden A.Z."/>
            <person name="Zauner S."/>
            <person name="Barry K."/>
            <person name="Bell C."/>
            <person name="Bharti A.K."/>
            <person name="Crow J.A."/>
            <person name="Grimwood J."/>
            <person name="Kramer R."/>
            <person name="Lindquist E."/>
            <person name="Lucas S."/>
            <person name="Salamov A."/>
            <person name="McFadden G.I."/>
            <person name="Lane C.E."/>
            <person name="Keeling P.J."/>
            <person name="Gray M.W."/>
            <person name="Grigoriev I.V."/>
            <person name="Archibald J.M."/>
        </authorList>
    </citation>
    <scope>NUCLEOTIDE SEQUENCE</scope>
    <source>
        <strain evidence="7">CCMP2712</strain>
    </source>
</reference>
<dbReference type="SMART" id="SM00028">
    <property type="entry name" value="TPR"/>
    <property type="match status" value="4"/>
</dbReference>
<dbReference type="STRING" id="905079.L1IZM9"/>
<evidence type="ECO:0000313" key="7">
    <source>
        <dbReference type="Proteomes" id="UP000011087"/>
    </source>
</evidence>
<dbReference type="OrthoDB" id="2148418at2759"/>
<dbReference type="PANTHER" id="PTHR45641:SF19">
    <property type="entry name" value="NEPHROCYSTIN-3"/>
    <property type="match status" value="1"/>
</dbReference>
<evidence type="ECO:0000313" key="5">
    <source>
        <dbReference type="EMBL" id="EKX41349.1"/>
    </source>
</evidence>
<keyword evidence="1" id="KW-0677">Repeat</keyword>
<name>L1IZM9_GUITC</name>
<evidence type="ECO:0000313" key="6">
    <source>
        <dbReference type="EnsemblProtists" id="EKX41349"/>
    </source>
</evidence>
<feature type="repeat" description="TPR" evidence="3">
    <location>
        <begin position="107"/>
        <end position="140"/>
    </location>
</feature>
<evidence type="ECO:0000256" key="2">
    <source>
        <dbReference type="ARBA" id="ARBA00022803"/>
    </source>
</evidence>
<dbReference type="SUPFAM" id="SSF48452">
    <property type="entry name" value="TPR-like"/>
    <property type="match status" value="2"/>
</dbReference>
<keyword evidence="7" id="KW-1185">Reference proteome</keyword>
<accession>L1IZM9</accession>
<dbReference type="HOGENOM" id="CLU_070715_1_0_1"/>
<dbReference type="InterPro" id="IPR019734">
    <property type="entry name" value="TPR_rpt"/>
</dbReference>
<dbReference type="EnsemblProtists" id="EKX41349">
    <property type="protein sequence ID" value="EKX41349"/>
    <property type="gene ID" value="GUITHDRAFT_158222"/>
</dbReference>
<dbReference type="EMBL" id="JH993024">
    <property type="protein sequence ID" value="EKX41349.1"/>
    <property type="molecule type" value="Genomic_DNA"/>
</dbReference>
<reference evidence="5 7" key="1">
    <citation type="journal article" date="2012" name="Nature">
        <title>Algal genomes reveal evolutionary mosaicism and the fate of nucleomorphs.</title>
        <authorList>
            <consortium name="DOE Joint Genome Institute"/>
            <person name="Curtis B.A."/>
            <person name="Tanifuji G."/>
            <person name="Burki F."/>
            <person name="Gruber A."/>
            <person name="Irimia M."/>
            <person name="Maruyama S."/>
            <person name="Arias M.C."/>
            <person name="Ball S.G."/>
            <person name="Gile G.H."/>
            <person name="Hirakawa Y."/>
            <person name="Hopkins J.F."/>
            <person name="Kuo A."/>
            <person name="Rensing S.A."/>
            <person name="Schmutz J."/>
            <person name="Symeonidi A."/>
            <person name="Elias M."/>
            <person name="Eveleigh R.J."/>
            <person name="Herman E.K."/>
            <person name="Klute M.J."/>
            <person name="Nakayama T."/>
            <person name="Obornik M."/>
            <person name="Reyes-Prieto A."/>
            <person name="Armbrust E.V."/>
            <person name="Aves S.J."/>
            <person name="Beiko R.G."/>
            <person name="Coutinho P."/>
            <person name="Dacks J.B."/>
            <person name="Durnford D.G."/>
            <person name="Fast N.M."/>
            <person name="Green B.R."/>
            <person name="Grisdale C.J."/>
            <person name="Hempel F."/>
            <person name="Henrissat B."/>
            <person name="Hoppner M.P."/>
            <person name="Ishida K."/>
            <person name="Kim E."/>
            <person name="Koreny L."/>
            <person name="Kroth P.G."/>
            <person name="Liu Y."/>
            <person name="Malik S.B."/>
            <person name="Maier U.G."/>
            <person name="McRose D."/>
            <person name="Mock T."/>
            <person name="Neilson J.A."/>
            <person name="Onodera N.T."/>
            <person name="Poole A.M."/>
            <person name="Pritham E.J."/>
            <person name="Richards T.A."/>
            <person name="Rocap G."/>
            <person name="Roy S.W."/>
            <person name="Sarai C."/>
            <person name="Schaack S."/>
            <person name="Shirato S."/>
            <person name="Slamovits C.H."/>
            <person name="Spencer D.F."/>
            <person name="Suzuki S."/>
            <person name="Worden A.Z."/>
            <person name="Zauner S."/>
            <person name="Barry K."/>
            <person name="Bell C."/>
            <person name="Bharti A.K."/>
            <person name="Crow J.A."/>
            <person name="Grimwood J."/>
            <person name="Kramer R."/>
            <person name="Lindquist E."/>
            <person name="Lucas S."/>
            <person name="Salamov A."/>
            <person name="McFadden G.I."/>
            <person name="Lane C.E."/>
            <person name="Keeling P.J."/>
            <person name="Gray M.W."/>
            <person name="Grigoriev I.V."/>
            <person name="Archibald J.M."/>
        </authorList>
    </citation>
    <scope>NUCLEOTIDE SEQUENCE</scope>
    <source>
        <strain evidence="5 7">CCMP2712</strain>
    </source>
</reference>
<dbReference type="InterPro" id="IPR011990">
    <property type="entry name" value="TPR-like_helical_dom_sf"/>
</dbReference>
<evidence type="ECO:0000256" key="4">
    <source>
        <dbReference type="SAM" id="MobiDB-lite"/>
    </source>
</evidence>
<dbReference type="eggNOG" id="ENOG502R6RA">
    <property type="taxonomic scope" value="Eukaryota"/>
</dbReference>
<dbReference type="OMA" id="NIIAMIC"/>
<dbReference type="PaxDb" id="55529-EKX41349"/>
<evidence type="ECO:0008006" key="8">
    <source>
        <dbReference type="Google" id="ProtNLM"/>
    </source>
</evidence>
<sequence length="262" mass="29323">MTPAGSSMEELLSCERTFAQLKREGRHLDALPYMEMSVVLRKKIYGDDSKEVLRACQVFTTSCNTLAMNCLQKDEYAKAYELLKKAELLTEPRGYLQEEKTRLKLRAVTFNNLGCFYKRRGKLHAALQYLDKALKIELSSEEVDNPAGTHLNLCATLSQLGRHAPALEHAQCALELLKQSVARKKSKGGKAAMEEASILAIAYHNLAVEQEHLGKWDAAIQSYSESVKMVEEEGGRIEKAGMEGKRSLRKMGTKGVGRIQQE</sequence>
<organism evidence="5">
    <name type="scientific">Guillardia theta (strain CCMP2712)</name>
    <name type="common">Cryptophyte</name>
    <dbReference type="NCBI Taxonomy" id="905079"/>
    <lineage>
        <taxon>Eukaryota</taxon>
        <taxon>Cryptophyceae</taxon>
        <taxon>Pyrenomonadales</taxon>
        <taxon>Geminigeraceae</taxon>
        <taxon>Guillardia</taxon>
    </lineage>
</organism>
<dbReference type="GeneID" id="17298002"/>
<evidence type="ECO:0000256" key="3">
    <source>
        <dbReference type="PROSITE-ProRule" id="PRU00339"/>
    </source>
</evidence>
<dbReference type="Proteomes" id="UP000011087">
    <property type="component" value="Unassembled WGS sequence"/>
</dbReference>